<keyword evidence="3 7" id="KW-0378">Hydrolase</keyword>
<dbReference type="Proteomes" id="UP000801492">
    <property type="component" value="Unassembled WGS sequence"/>
</dbReference>
<dbReference type="EMBL" id="VTPC01085389">
    <property type="protein sequence ID" value="KAF2887049.1"/>
    <property type="molecule type" value="Genomic_DNA"/>
</dbReference>
<evidence type="ECO:0000256" key="6">
    <source>
        <dbReference type="ARBA" id="ARBA00023180"/>
    </source>
</evidence>
<evidence type="ECO:0000259" key="9">
    <source>
        <dbReference type="Pfam" id="PF04083"/>
    </source>
</evidence>
<dbReference type="InterPro" id="IPR029058">
    <property type="entry name" value="AB_hydrolase_fold"/>
</dbReference>
<accession>A0A8K0CGR1</accession>
<evidence type="ECO:0000256" key="2">
    <source>
        <dbReference type="ARBA" id="ARBA00022729"/>
    </source>
</evidence>
<organism evidence="10 11">
    <name type="scientific">Ignelater luminosus</name>
    <name type="common">Cucubano</name>
    <name type="synonym">Pyrophorus luminosus</name>
    <dbReference type="NCBI Taxonomy" id="2038154"/>
    <lineage>
        <taxon>Eukaryota</taxon>
        <taxon>Metazoa</taxon>
        <taxon>Ecdysozoa</taxon>
        <taxon>Arthropoda</taxon>
        <taxon>Hexapoda</taxon>
        <taxon>Insecta</taxon>
        <taxon>Pterygota</taxon>
        <taxon>Neoptera</taxon>
        <taxon>Endopterygota</taxon>
        <taxon>Coleoptera</taxon>
        <taxon>Polyphaga</taxon>
        <taxon>Elateriformia</taxon>
        <taxon>Elateroidea</taxon>
        <taxon>Elateridae</taxon>
        <taxon>Agrypninae</taxon>
        <taxon>Pyrophorini</taxon>
        <taxon>Ignelater</taxon>
    </lineage>
</organism>
<feature type="signal peptide" evidence="8">
    <location>
        <begin position="1"/>
        <end position="17"/>
    </location>
</feature>
<evidence type="ECO:0000256" key="1">
    <source>
        <dbReference type="ARBA" id="ARBA00010701"/>
    </source>
</evidence>
<feature type="chain" id="PRO_5035437872" description="Lipase" evidence="8">
    <location>
        <begin position="18"/>
        <end position="398"/>
    </location>
</feature>
<keyword evidence="2 8" id="KW-0732">Signal</keyword>
<gene>
    <name evidence="10" type="ORF">ILUMI_19124</name>
</gene>
<keyword evidence="5" id="KW-0443">Lipid metabolism</keyword>
<evidence type="ECO:0000313" key="11">
    <source>
        <dbReference type="Proteomes" id="UP000801492"/>
    </source>
</evidence>
<dbReference type="PANTHER" id="PTHR11005">
    <property type="entry name" value="LYSOSOMAL ACID LIPASE-RELATED"/>
    <property type="match status" value="1"/>
</dbReference>
<dbReference type="Gene3D" id="3.40.50.1820">
    <property type="entry name" value="alpha/beta hydrolase"/>
    <property type="match status" value="1"/>
</dbReference>
<reference evidence="10" key="1">
    <citation type="submission" date="2019-08" db="EMBL/GenBank/DDBJ databases">
        <title>The genome of the North American firefly Photinus pyralis.</title>
        <authorList>
            <consortium name="Photinus pyralis genome working group"/>
            <person name="Fallon T.R."/>
            <person name="Sander Lower S.E."/>
            <person name="Weng J.-K."/>
        </authorList>
    </citation>
    <scope>NUCLEOTIDE SEQUENCE</scope>
    <source>
        <strain evidence="10">TRF0915ILg1</strain>
        <tissue evidence="10">Whole body</tissue>
    </source>
</reference>
<evidence type="ECO:0000256" key="7">
    <source>
        <dbReference type="PIRNR" id="PIRNR000862"/>
    </source>
</evidence>
<dbReference type="AlphaFoldDB" id="A0A8K0CGR1"/>
<evidence type="ECO:0000313" key="10">
    <source>
        <dbReference type="EMBL" id="KAF2887049.1"/>
    </source>
</evidence>
<comment type="similarity">
    <text evidence="1 7">Belongs to the AB hydrolase superfamily. Lipase family.</text>
</comment>
<dbReference type="Pfam" id="PF04083">
    <property type="entry name" value="Abhydro_lipase"/>
    <property type="match status" value="1"/>
</dbReference>
<evidence type="ECO:0000256" key="4">
    <source>
        <dbReference type="ARBA" id="ARBA00022963"/>
    </source>
</evidence>
<evidence type="ECO:0000256" key="3">
    <source>
        <dbReference type="ARBA" id="ARBA00022801"/>
    </source>
</evidence>
<keyword evidence="11" id="KW-1185">Reference proteome</keyword>
<sequence length="398" mass="45393">MLAKTIFLIYFVAFVNGYEGLEERSLPSDSGLDVRGLIEHYGYPFENYTVQTEDGYILEIDRIPYGRNSSGNNTRPPVLLVPGYFCSSADWVNMGPEKSLGFILADKGYDVWLGNYRGTRWSRKHAWLNPDINRKAYWTYSFQQIGEYDLPAFIDHILTMTNQEKLFYIGHAQGTTSYFALTSTRTQYNDKIRLSINLSPIAYCSHMTSFLNLFAIFKIPIEIYLSLTQNYEFLRYQPYQGTIAEIFCQDGAVTQGLCVAGYYLLGGYSPDQINKTRLPVILTNTPAGTSNRQGQHYGQLILTKKFQKYDYGIVENLKIYGQPTPPQYDLSKITAPLGLYVGDRDIYAKKEDTDQTAAEVSNLAVYRYIKGFSHLDVIWGIDAPSVVFNDILEQMGQY</sequence>
<evidence type="ECO:0000256" key="8">
    <source>
        <dbReference type="SAM" id="SignalP"/>
    </source>
</evidence>
<feature type="domain" description="Partial AB-hydrolase lipase" evidence="9">
    <location>
        <begin position="37"/>
        <end position="94"/>
    </location>
</feature>
<name>A0A8K0CGR1_IGNLU</name>
<keyword evidence="4 7" id="KW-0442">Lipid degradation</keyword>
<dbReference type="OrthoDB" id="9974421at2759"/>
<dbReference type="InterPro" id="IPR006693">
    <property type="entry name" value="AB_hydrolase_lipase"/>
</dbReference>
<dbReference type="FunFam" id="3.40.50.1820:FF:000057">
    <property type="entry name" value="Lipase"/>
    <property type="match status" value="1"/>
</dbReference>
<dbReference type="GO" id="GO:0016042">
    <property type="term" value="P:lipid catabolic process"/>
    <property type="evidence" value="ECO:0007669"/>
    <property type="project" value="UniProtKB-KW"/>
</dbReference>
<comment type="caution">
    <text evidence="10">The sequence shown here is derived from an EMBL/GenBank/DDBJ whole genome shotgun (WGS) entry which is preliminary data.</text>
</comment>
<evidence type="ECO:0000256" key="5">
    <source>
        <dbReference type="ARBA" id="ARBA00023098"/>
    </source>
</evidence>
<dbReference type="PIRSF" id="PIRSF000862">
    <property type="entry name" value="Steryl_ester_lip"/>
    <property type="match status" value="1"/>
</dbReference>
<dbReference type="SUPFAM" id="SSF53474">
    <property type="entry name" value="alpha/beta-Hydrolases"/>
    <property type="match status" value="1"/>
</dbReference>
<protein>
    <recommendedName>
        <fullName evidence="7">Lipase</fullName>
    </recommendedName>
</protein>
<dbReference type="InterPro" id="IPR025483">
    <property type="entry name" value="Lipase_euk"/>
</dbReference>
<keyword evidence="6" id="KW-0325">Glycoprotein</keyword>
<dbReference type="GO" id="GO:0016788">
    <property type="term" value="F:hydrolase activity, acting on ester bonds"/>
    <property type="evidence" value="ECO:0007669"/>
    <property type="project" value="InterPro"/>
</dbReference>
<proteinExistence type="inferred from homology"/>